<evidence type="ECO:0000313" key="1">
    <source>
        <dbReference type="EMBL" id="EWS77336.1"/>
    </source>
</evidence>
<reference evidence="2" key="2">
    <citation type="submission" date="2021-11" db="EMBL/GenBank/DDBJ databases">
        <title>Genome sequence of Xylella taiwanensis PLS432.</title>
        <authorList>
            <person name="Weng L.-W."/>
            <person name="Su C.-C."/>
            <person name="Tsai C.-W."/>
            <person name="Kuo C.-H."/>
        </authorList>
    </citation>
    <scope>NUCLEOTIDE SEQUENCE</scope>
    <source>
        <strain evidence="2">PLS432</strain>
    </source>
</reference>
<organism evidence="1">
    <name type="scientific">Xylella taiwanensis</name>
    <dbReference type="NCBI Taxonomy" id="1444770"/>
    <lineage>
        <taxon>Bacteria</taxon>
        <taxon>Pseudomonadati</taxon>
        <taxon>Pseudomonadota</taxon>
        <taxon>Gammaproteobacteria</taxon>
        <taxon>Lysobacterales</taxon>
        <taxon>Lysobacteraceae</taxon>
        <taxon>Xylella</taxon>
    </lineage>
</organism>
<comment type="caution">
    <text evidence="1">The sequence shown here is derived from an EMBL/GenBank/DDBJ whole genome shotgun (WGS) entry which is preliminary data.</text>
</comment>
<accession>Z9JHP1</accession>
<evidence type="ECO:0000313" key="3">
    <source>
        <dbReference type="Proteomes" id="UP001430701"/>
    </source>
</evidence>
<dbReference type="Proteomes" id="UP000020406">
    <property type="component" value="Unassembled WGS sequence"/>
</dbReference>
<dbReference type="AlphaFoldDB" id="Z9JHP1"/>
<dbReference type="GeneID" id="68899797"/>
<dbReference type="EMBL" id="JAJPPU010000002">
    <property type="protein sequence ID" value="MCD8472930.1"/>
    <property type="molecule type" value="Genomic_DNA"/>
</dbReference>
<dbReference type="Proteomes" id="UP001430701">
    <property type="component" value="Unassembled WGS sequence"/>
</dbReference>
<name>Z9JHP1_9GAMM</name>
<dbReference type="EMBL" id="JDSQ01000022">
    <property type="protein sequence ID" value="EWS77336.1"/>
    <property type="molecule type" value="Genomic_DNA"/>
</dbReference>
<evidence type="ECO:0000313" key="2">
    <source>
        <dbReference type="EMBL" id="MCD8472930.1"/>
    </source>
</evidence>
<reference evidence="1" key="1">
    <citation type="journal article" date="2014" name="Genome Announc.">
        <title>Draft Genome Sequence of Xylella fastidiosa Pear Leaf Scorch Strain in Taiwan.</title>
        <authorList>
            <person name="Su C.C."/>
            <person name="Deng W.L."/>
            <person name="Jan F.J."/>
            <person name="Chang C.J."/>
            <person name="Huang H."/>
            <person name="Chen J."/>
        </authorList>
    </citation>
    <scope>NUCLEOTIDE SEQUENCE [LARGE SCALE GENOMIC DNA]</scope>
    <source>
        <strain evidence="1">PLS229</strain>
    </source>
</reference>
<sequence>MSSTGSTDHLISLVLDRITHERLDDITSFDGFLLNNDGHLIHNDNIECSCCFLLTVTPPPYPWHAPTNNDTDLAMLLRSQQQHLMTAKLDITNIALHVLFETNILIASLRI</sequence>
<dbReference type="PATRIC" id="fig|1444770.3.peg.2658"/>
<protein>
    <submittedName>
        <fullName evidence="1">Uncharacterized protein</fullName>
    </submittedName>
</protein>
<keyword evidence="3" id="KW-1185">Reference proteome</keyword>
<gene>
    <name evidence="1" type="ORF">AF72_11250</name>
    <name evidence="2" type="ORF">LPH55_05475</name>
</gene>
<dbReference type="RefSeq" id="WP_152536654.1">
    <property type="nucleotide sequence ID" value="NZ_CP053627.1"/>
</dbReference>
<proteinExistence type="predicted"/>